<dbReference type="SUPFAM" id="SSF52540">
    <property type="entry name" value="P-loop containing nucleoside triphosphate hydrolases"/>
    <property type="match status" value="1"/>
</dbReference>
<dbReference type="RefSeq" id="WP_012107859.1">
    <property type="nucleotide sequence ID" value="NC_009712.1"/>
</dbReference>
<dbReference type="CDD" id="cd03230">
    <property type="entry name" value="ABC_DR_subfamily_A"/>
    <property type="match status" value="1"/>
</dbReference>
<feature type="domain" description="ABC transporter" evidence="5">
    <location>
        <begin position="2"/>
        <end position="231"/>
    </location>
</feature>
<dbReference type="HOGENOM" id="CLU_000604_1_2_2"/>
<evidence type="ECO:0000313" key="6">
    <source>
        <dbReference type="EMBL" id="ABS56799.1"/>
    </source>
</evidence>
<evidence type="ECO:0000259" key="5">
    <source>
        <dbReference type="PROSITE" id="PS50893"/>
    </source>
</evidence>
<dbReference type="eggNOG" id="arCOG00194">
    <property type="taxonomic scope" value="Archaea"/>
</dbReference>
<keyword evidence="3" id="KW-0547">Nucleotide-binding</keyword>
<dbReference type="GO" id="GO:0016887">
    <property type="term" value="F:ATP hydrolysis activity"/>
    <property type="evidence" value="ECO:0007669"/>
    <property type="project" value="InterPro"/>
</dbReference>
<dbReference type="PROSITE" id="PS50893">
    <property type="entry name" value="ABC_TRANSPORTER_2"/>
    <property type="match status" value="1"/>
</dbReference>
<evidence type="ECO:0000256" key="2">
    <source>
        <dbReference type="ARBA" id="ARBA00022448"/>
    </source>
</evidence>
<dbReference type="PROSITE" id="PS00211">
    <property type="entry name" value="ABC_TRANSPORTER_1"/>
    <property type="match status" value="1"/>
</dbReference>
<dbReference type="Gene3D" id="3.40.50.300">
    <property type="entry name" value="P-loop containing nucleotide triphosphate hydrolases"/>
    <property type="match status" value="1"/>
</dbReference>
<proteinExistence type="inferred from homology"/>
<name>A7IAN8_METB6</name>
<protein>
    <submittedName>
        <fullName evidence="6">ABC transporter related</fullName>
    </submittedName>
</protein>
<keyword evidence="7" id="KW-1185">Reference proteome</keyword>
<dbReference type="Pfam" id="PF00005">
    <property type="entry name" value="ABC_tran"/>
    <property type="match status" value="1"/>
</dbReference>
<dbReference type="InterPro" id="IPR027417">
    <property type="entry name" value="P-loop_NTPase"/>
</dbReference>
<dbReference type="GeneID" id="5411942"/>
<keyword evidence="4" id="KW-0067">ATP-binding</keyword>
<evidence type="ECO:0000313" key="7">
    <source>
        <dbReference type="Proteomes" id="UP000002408"/>
    </source>
</evidence>
<dbReference type="STRING" id="456442.Mboo_2285"/>
<dbReference type="KEGG" id="mbn:Mboo_2285"/>
<gene>
    <name evidence="6" type="ordered locus">Mboo_2285</name>
</gene>
<dbReference type="InterPro" id="IPR003439">
    <property type="entry name" value="ABC_transporter-like_ATP-bd"/>
</dbReference>
<dbReference type="InterPro" id="IPR003593">
    <property type="entry name" value="AAA+_ATPase"/>
</dbReference>
<comment type="similarity">
    <text evidence="1">Belongs to the ABC transporter superfamily.</text>
</comment>
<organism evidence="6 7">
    <name type="scientific">Methanoregula boonei (strain DSM 21154 / JCM 14090 / 6A8)</name>
    <dbReference type="NCBI Taxonomy" id="456442"/>
    <lineage>
        <taxon>Archaea</taxon>
        <taxon>Methanobacteriati</taxon>
        <taxon>Methanobacteriota</taxon>
        <taxon>Stenosarchaea group</taxon>
        <taxon>Methanomicrobia</taxon>
        <taxon>Methanomicrobiales</taxon>
        <taxon>Methanoregulaceae</taxon>
        <taxon>Methanoregula</taxon>
    </lineage>
</organism>
<dbReference type="Proteomes" id="UP000002408">
    <property type="component" value="Chromosome"/>
</dbReference>
<dbReference type="EMBL" id="CP000780">
    <property type="protein sequence ID" value="ABS56799.1"/>
    <property type="molecule type" value="Genomic_DNA"/>
</dbReference>
<dbReference type="OrthoDB" id="87732at2157"/>
<evidence type="ECO:0000256" key="4">
    <source>
        <dbReference type="ARBA" id="ARBA00022840"/>
    </source>
</evidence>
<keyword evidence="2" id="KW-0813">Transport</keyword>
<evidence type="ECO:0000256" key="1">
    <source>
        <dbReference type="ARBA" id="ARBA00005417"/>
    </source>
</evidence>
<dbReference type="InterPro" id="IPR017871">
    <property type="entry name" value="ABC_transporter-like_CS"/>
</dbReference>
<dbReference type="PANTHER" id="PTHR42711">
    <property type="entry name" value="ABC TRANSPORTER ATP-BINDING PROTEIN"/>
    <property type="match status" value="1"/>
</dbReference>
<dbReference type="AlphaFoldDB" id="A7IAN8"/>
<dbReference type="SMART" id="SM00382">
    <property type="entry name" value="AAA"/>
    <property type="match status" value="1"/>
</dbReference>
<reference evidence="7" key="1">
    <citation type="journal article" date="2015" name="Microbiology">
        <title>Genome of Methanoregula boonei 6A8 reveals adaptations to oligotrophic peatland environments.</title>
        <authorList>
            <person name="Braeuer S."/>
            <person name="Cadillo-Quiroz H."/>
            <person name="Kyrpides N."/>
            <person name="Woyke T."/>
            <person name="Goodwin L."/>
            <person name="Detter C."/>
            <person name="Podell S."/>
            <person name="Yavitt J.B."/>
            <person name="Zinder S.H."/>
        </authorList>
    </citation>
    <scope>NUCLEOTIDE SEQUENCE [LARGE SCALE GENOMIC DNA]</scope>
    <source>
        <strain evidence="7">DSM 21154 / JCM 14090 / 6A8</strain>
    </source>
</reference>
<dbReference type="PANTHER" id="PTHR42711:SF5">
    <property type="entry name" value="ABC TRANSPORTER ATP-BINDING PROTEIN NATA"/>
    <property type="match status" value="1"/>
</dbReference>
<dbReference type="GO" id="GO:0005524">
    <property type="term" value="F:ATP binding"/>
    <property type="evidence" value="ECO:0007669"/>
    <property type="project" value="UniProtKB-KW"/>
</dbReference>
<accession>A7IAN8</accession>
<sequence>MIAADHLIKRYDGFTALDDVSFSFPGAGIFGIVGHNGAGKTTLLKIVSGLVAPTSGSLVVNGIDVVHDPVALKETLGYLPEESRLYETMTAEDYLSFFGEIYGIEKEEIVLRTRRLFAALSLETGGKKLGEMSKGMKRKVAIARSLIHNPKFLVYDEPASGLDPMTSRFISGYLKKLKGEGRTIVLSAHNLYQVEEICDRVMILRRGKVMALGTMDELREQFGSITYTIWFAHPDPSRLDHHTIPYHLDERGLACEAGDMTELNACSAAIAAAGGRVERIESRYPSLEEMLVAIGE</sequence>
<dbReference type="InterPro" id="IPR050763">
    <property type="entry name" value="ABC_transporter_ATP-binding"/>
</dbReference>
<evidence type="ECO:0000256" key="3">
    <source>
        <dbReference type="ARBA" id="ARBA00022741"/>
    </source>
</evidence>